<feature type="domain" description="CoA-binding" evidence="1">
    <location>
        <begin position="3"/>
        <end position="116"/>
    </location>
</feature>
<accession>A0AAT9FNH4</accession>
<organism evidence="2">
    <name type="scientific">Oceaniferula spumae</name>
    <dbReference type="NCBI Taxonomy" id="2979115"/>
    <lineage>
        <taxon>Bacteria</taxon>
        <taxon>Pseudomonadati</taxon>
        <taxon>Verrucomicrobiota</taxon>
        <taxon>Verrucomicrobiia</taxon>
        <taxon>Verrucomicrobiales</taxon>
        <taxon>Verrucomicrobiaceae</taxon>
        <taxon>Oceaniferula</taxon>
    </lineage>
</organism>
<dbReference type="PANTHER" id="PTHR33303:SF2">
    <property type="entry name" value="COA-BINDING DOMAIN-CONTAINING PROTEIN"/>
    <property type="match status" value="1"/>
</dbReference>
<name>A0AAT9FNH4_9BACT</name>
<gene>
    <name evidence="2" type="ORF">NT6N_26100</name>
</gene>
<proteinExistence type="predicted"/>
<reference evidence="2" key="1">
    <citation type="submission" date="2024-07" db="EMBL/GenBank/DDBJ databases">
        <title>Complete genome sequence of Verrucomicrobiaceae bacterium NT6N.</title>
        <authorList>
            <person name="Huang C."/>
            <person name="Takami H."/>
            <person name="Hamasaki K."/>
        </authorList>
    </citation>
    <scope>NUCLEOTIDE SEQUENCE</scope>
    <source>
        <strain evidence="2">NT6N</strain>
    </source>
</reference>
<dbReference type="PANTHER" id="PTHR33303">
    <property type="entry name" value="CYTOPLASMIC PROTEIN-RELATED"/>
    <property type="match status" value="1"/>
</dbReference>
<evidence type="ECO:0000259" key="1">
    <source>
        <dbReference type="Pfam" id="PF13380"/>
    </source>
</evidence>
<evidence type="ECO:0000313" key="2">
    <source>
        <dbReference type="EMBL" id="BDS07570.1"/>
    </source>
</evidence>
<dbReference type="Gene3D" id="3.40.50.720">
    <property type="entry name" value="NAD(P)-binding Rossmann-like Domain"/>
    <property type="match status" value="1"/>
</dbReference>
<dbReference type="InterPro" id="IPR036291">
    <property type="entry name" value="NAD(P)-bd_dom_sf"/>
</dbReference>
<dbReference type="AlphaFoldDB" id="A0AAT9FNH4"/>
<protein>
    <submittedName>
        <fullName evidence="2">CoA-binding protein</fullName>
    </submittedName>
</protein>
<dbReference type="InterPro" id="IPR003781">
    <property type="entry name" value="CoA-bd"/>
</dbReference>
<dbReference type="Pfam" id="PF13380">
    <property type="entry name" value="CoA_binding_2"/>
    <property type="match status" value="1"/>
</dbReference>
<dbReference type="KEGG" id="osu:NT6N_26100"/>
<dbReference type="SUPFAM" id="SSF51735">
    <property type="entry name" value="NAD(P)-binding Rossmann-fold domains"/>
    <property type="match status" value="1"/>
</dbReference>
<sequence length="121" mass="13322">MNKTTLIIGASHKPDRYANKAQKALTEAGHEVIPFNPRGGEIEGVEVRSDLSNVTEDVDTVTLYVRPSVLEDMVPTLIDLNPRRVIFNPGTEHEGLELKFVEAGIKVSEACTLVMLNTGEY</sequence>
<dbReference type="EMBL" id="AP026866">
    <property type="protein sequence ID" value="BDS07570.1"/>
    <property type="molecule type" value="Genomic_DNA"/>
</dbReference>